<dbReference type="FunFam" id="1.20.1080.10:FF:000011">
    <property type="entry name" value="Formate family transporter"/>
    <property type="match status" value="1"/>
</dbReference>
<keyword evidence="5 7" id="KW-0472">Membrane</keyword>
<dbReference type="InterPro" id="IPR024002">
    <property type="entry name" value="For/NO2_transpt_CS"/>
</dbReference>
<organism evidence="8 9">
    <name type="scientific">Tetradesmus obliquus</name>
    <name type="common">Green alga</name>
    <name type="synonym">Acutodesmus obliquus</name>
    <dbReference type="NCBI Taxonomy" id="3088"/>
    <lineage>
        <taxon>Eukaryota</taxon>
        <taxon>Viridiplantae</taxon>
        <taxon>Chlorophyta</taxon>
        <taxon>core chlorophytes</taxon>
        <taxon>Chlorophyceae</taxon>
        <taxon>CS clade</taxon>
        <taxon>Sphaeropleales</taxon>
        <taxon>Scenedesmaceae</taxon>
        <taxon>Tetradesmus</taxon>
    </lineage>
</organism>
<dbReference type="PANTHER" id="PTHR30520">
    <property type="entry name" value="FORMATE TRANSPORTER-RELATED"/>
    <property type="match status" value="1"/>
</dbReference>
<reference evidence="8 9" key="1">
    <citation type="submission" date="2016-10" db="EMBL/GenBank/DDBJ databases">
        <authorList>
            <person name="Cai Z."/>
        </authorList>
    </citation>
    <scope>NUCLEOTIDE SEQUENCE [LARGE SCALE GENOMIC DNA]</scope>
</reference>
<evidence type="ECO:0000256" key="7">
    <source>
        <dbReference type="SAM" id="Phobius"/>
    </source>
</evidence>
<dbReference type="PANTHER" id="PTHR30520:SF6">
    <property type="entry name" value="FORMATE_NITRATE FAMILY TRANSPORTER (EUROFUNG)"/>
    <property type="match status" value="1"/>
</dbReference>
<keyword evidence="4 7" id="KW-1133">Transmembrane helix</keyword>
<feature type="transmembrane region" description="Helical" evidence="7">
    <location>
        <begin position="175"/>
        <end position="201"/>
    </location>
</feature>
<dbReference type="STRING" id="3088.A0A383W6M1"/>
<dbReference type="EMBL" id="FNXT01001168">
    <property type="protein sequence ID" value="SZX72850.1"/>
    <property type="molecule type" value="Genomic_DNA"/>
</dbReference>
<keyword evidence="2" id="KW-0813">Transport</keyword>
<dbReference type="GO" id="GO:0005886">
    <property type="term" value="C:plasma membrane"/>
    <property type="evidence" value="ECO:0007669"/>
    <property type="project" value="TreeGrafter"/>
</dbReference>
<sequence>MLLGAKARFVQPARVASLTHTEQQQQQLTLSEAQLKSLLDASAAQAAAATAAAVSAATPAPAAPMKTPPEVYAALAADGVKRCTEIPLMKLLVLSVYAGVYVSFGGFVATSVVNILPGLSAAHPGLAKLVFSALFPVGLMVTILHGAELFTGNTMKATMALCEGKIKLSDLARNWAVSWTGNFIGSLAVLAVVLATGLLPAGSAAPIKVALAKASLSFGEAFSRAVLANWFVCLAVWCATASSSLPGKLMAIWPPILSFCAFGGEHSIANMFLIPLGMALGADVSVQQFLVNNLLPVTLGNTIAGALFMAAASAFFYSQRKPAAKAA</sequence>
<evidence type="ECO:0000256" key="5">
    <source>
        <dbReference type="ARBA" id="ARBA00023136"/>
    </source>
</evidence>
<dbReference type="PROSITE" id="PS01005">
    <property type="entry name" value="FORMATE_NITRITE_TP_1"/>
    <property type="match status" value="1"/>
</dbReference>
<evidence type="ECO:0000256" key="6">
    <source>
        <dbReference type="ARBA" id="ARBA00049660"/>
    </source>
</evidence>
<feature type="transmembrane region" description="Helical" evidence="7">
    <location>
        <begin position="129"/>
        <end position="150"/>
    </location>
</feature>
<evidence type="ECO:0000256" key="1">
    <source>
        <dbReference type="ARBA" id="ARBA00004141"/>
    </source>
</evidence>
<dbReference type="AlphaFoldDB" id="A0A383W6M1"/>
<feature type="transmembrane region" description="Helical" evidence="7">
    <location>
        <begin position="221"/>
        <end position="240"/>
    </location>
</feature>
<comment type="similarity">
    <text evidence="6">Belongs to the FNT transporter (TC 1.A.16) family.</text>
</comment>
<keyword evidence="9" id="KW-1185">Reference proteome</keyword>
<gene>
    <name evidence="8" type="ORF">BQ4739_LOCUS12990</name>
</gene>
<name>A0A383W6M1_TETOB</name>
<dbReference type="InterPro" id="IPR023271">
    <property type="entry name" value="Aquaporin-like"/>
</dbReference>
<dbReference type="Proteomes" id="UP000256970">
    <property type="component" value="Unassembled WGS sequence"/>
</dbReference>
<accession>A0A383W6M1</accession>
<comment type="subcellular location">
    <subcellularLocation>
        <location evidence="1">Membrane</location>
        <topology evidence="1">Multi-pass membrane protein</topology>
    </subcellularLocation>
</comment>
<feature type="transmembrane region" description="Helical" evidence="7">
    <location>
        <begin position="294"/>
        <end position="317"/>
    </location>
</feature>
<feature type="transmembrane region" description="Helical" evidence="7">
    <location>
        <begin position="91"/>
        <end position="117"/>
    </location>
</feature>
<evidence type="ECO:0000313" key="8">
    <source>
        <dbReference type="EMBL" id="SZX72850.1"/>
    </source>
</evidence>
<dbReference type="PROSITE" id="PS01006">
    <property type="entry name" value="FORMATE_NITRITE_TP_2"/>
    <property type="match status" value="1"/>
</dbReference>
<evidence type="ECO:0000256" key="4">
    <source>
        <dbReference type="ARBA" id="ARBA00022989"/>
    </source>
</evidence>
<evidence type="ECO:0000256" key="3">
    <source>
        <dbReference type="ARBA" id="ARBA00022692"/>
    </source>
</evidence>
<dbReference type="GO" id="GO:0015499">
    <property type="term" value="F:formate transmembrane transporter activity"/>
    <property type="evidence" value="ECO:0007669"/>
    <property type="project" value="TreeGrafter"/>
</dbReference>
<proteinExistence type="inferred from homology"/>
<keyword evidence="3 7" id="KW-0812">Transmembrane</keyword>
<evidence type="ECO:0008006" key="10">
    <source>
        <dbReference type="Google" id="ProtNLM"/>
    </source>
</evidence>
<evidence type="ECO:0000313" key="9">
    <source>
        <dbReference type="Proteomes" id="UP000256970"/>
    </source>
</evidence>
<evidence type="ECO:0000256" key="2">
    <source>
        <dbReference type="ARBA" id="ARBA00022448"/>
    </source>
</evidence>
<dbReference type="Gene3D" id="1.20.1080.10">
    <property type="entry name" value="Glycerol uptake facilitator protein"/>
    <property type="match status" value="1"/>
</dbReference>
<protein>
    <recommendedName>
        <fullName evidence="10">Formate/nitrite transporter</fullName>
    </recommendedName>
</protein>
<dbReference type="InterPro" id="IPR000292">
    <property type="entry name" value="For/NO2_transpt"/>
</dbReference>
<feature type="transmembrane region" description="Helical" evidence="7">
    <location>
        <begin position="252"/>
        <end position="274"/>
    </location>
</feature>
<dbReference type="Pfam" id="PF01226">
    <property type="entry name" value="Form_Nir_trans"/>
    <property type="match status" value="1"/>
</dbReference>